<dbReference type="SUPFAM" id="SSF48695">
    <property type="entry name" value="Multiheme cytochromes"/>
    <property type="match status" value="1"/>
</dbReference>
<dbReference type="Gene3D" id="1.10.1130.10">
    <property type="entry name" value="Flavocytochrome C3, Chain A"/>
    <property type="match status" value="1"/>
</dbReference>
<feature type="compositionally biased region" description="Low complexity" evidence="1">
    <location>
        <begin position="28"/>
        <end position="46"/>
    </location>
</feature>
<dbReference type="AlphaFoldDB" id="A0A1G8RCG0"/>
<evidence type="ECO:0000313" key="5">
    <source>
        <dbReference type="EMBL" id="SDJ14656.1"/>
    </source>
</evidence>
<dbReference type="RefSeq" id="WP_090364683.1">
    <property type="nucleotide sequence ID" value="NZ_FNEM01000005.1"/>
</dbReference>
<feature type="domain" description="Outer membrane cytochrome MtrC/MtrF-like" evidence="4">
    <location>
        <begin position="185"/>
        <end position="317"/>
    </location>
</feature>
<organism evidence="5 6">
    <name type="scientific">Ferrimonas sediminum</name>
    <dbReference type="NCBI Taxonomy" id="718193"/>
    <lineage>
        <taxon>Bacteria</taxon>
        <taxon>Pseudomonadati</taxon>
        <taxon>Pseudomonadota</taxon>
        <taxon>Gammaproteobacteria</taxon>
        <taxon>Alteromonadales</taxon>
        <taxon>Ferrimonadaceae</taxon>
        <taxon>Ferrimonas</taxon>
    </lineage>
</organism>
<accession>A0A1G8RCG0</accession>
<dbReference type="Gene3D" id="3.90.10.10">
    <property type="entry name" value="Cytochrome C3"/>
    <property type="match status" value="1"/>
</dbReference>
<dbReference type="InterPro" id="IPR036280">
    <property type="entry name" value="Multihaem_cyt_sf"/>
</dbReference>
<dbReference type="InterPro" id="IPR054334">
    <property type="entry name" value="MtrC-MtrF_dom_I"/>
</dbReference>
<feature type="region of interest" description="Disordered" evidence="1">
    <location>
        <begin position="28"/>
        <end position="48"/>
    </location>
</feature>
<evidence type="ECO:0000259" key="4">
    <source>
        <dbReference type="Pfam" id="PF22113"/>
    </source>
</evidence>
<evidence type="ECO:0000256" key="2">
    <source>
        <dbReference type="SAM" id="SignalP"/>
    </source>
</evidence>
<dbReference type="PROSITE" id="PS51257">
    <property type="entry name" value="PROKAR_LIPOPROTEIN"/>
    <property type="match status" value="1"/>
</dbReference>
<evidence type="ECO:0000256" key="1">
    <source>
        <dbReference type="SAM" id="MobiDB-lite"/>
    </source>
</evidence>
<feature type="signal peptide" evidence="2">
    <location>
        <begin position="1"/>
        <end position="26"/>
    </location>
</feature>
<reference evidence="6" key="1">
    <citation type="submission" date="2016-10" db="EMBL/GenBank/DDBJ databases">
        <authorList>
            <person name="Varghese N."/>
            <person name="Submissions S."/>
        </authorList>
    </citation>
    <scope>NUCLEOTIDE SEQUENCE [LARGE SCALE GENOMIC DNA]</scope>
    <source>
        <strain evidence="6">DSM 23317</strain>
    </source>
</reference>
<proteinExistence type="predicted"/>
<sequence>MMMMNKPNWRLLATAAVVSAALTACGGDDGNDGNAGNPGRPGGEPATSVSTLNLSVTDASFTNGLPVFTLLATNEDDEAVVGLQGLKVNVAQLLPAGHNVVGDPSKWQVAGHNSKYGAAEIVDQKNGYYTVTFTSLEKAELDPNFTRRLNIVSPAGTLVDGTTSVPNAEVAFDYNAAGADADYTRNIVAADACAACHGDDIAIKHSYTSPETCASCHDGMKADGGRTSRSFAVLVHDVHKVAAAEDADGHIQYPTELSSCNVCHETSAPADELAITEWGNWSAVPSKENCSSCHADNNHILEQADSSRCASCHTPEGTGVVKGTIEAHLGEWNDAAAVISQWGSEAELSYDATSDSTSITVTITDAAGQKLAADQVLPQIKRIEVLTNVGPNYPVLSYGAGSHQDAVVNGELASGTTIVDGSFVMPVVDHNGDPLPYGAAGSDADTAFSFIGLAVCSQSNAIVDCADVANPDDKANYTGMKANMAFVTKSGEANSTRHTDSLEFNKCAGCHNDNWQIHKGYHSGFVMDDLEGGLSGCVTCHTPDGTYAFNNNGAFEQKLHVVHGEKNIISDCTQCHTSFNLDAFAKKGPINTGAGANPYADGLYGTPITATCASCHSYASAIDHMTGETLGNGKFNVDKADAQLAVSAENCFVCHAPDVADHSNVKF</sequence>
<dbReference type="InterPro" id="IPR054337">
    <property type="entry name" value="Mtrc-MtrF-like_dom_II/IV"/>
</dbReference>
<dbReference type="EMBL" id="FNEM01000005">
    <property type="protein sequence ID" value="SDJ14656.1"/>
    <property type="molecule type" value="Genomic_DNA"/>
</dbReference>
<evidence type="ECO:0000313" key="6">
    <source>
        <dbReference type="Proteomes" id="UP000199527"/>
    </source>
</evidence>
<keyword evidence="2" id="KW-0732">Signal</keyword>
<keyword evidence="6" id="KW-1185">Reference proteome</keyword>
<dbReference type="InterPro" id="IPR020014">
    <property type="entry name" value="Decahaem_cyt-c_OmcA/MtrC"/>
</dbReference>
<feature type="domain" description="Outer membrane cytochrome MtrC/MtrF-like" evidence="4">
    <location>
        <begin position="505"/>
        <end position="661"/>
    </location>
</feature>
<dbReference type="NCBIfam" id="TIGR03507">
    <property type="entry name" value="decahem_SO1788"/>
    <property type="match status" value="1"/>
</dbReference>
<dbReference type="Proteomes" id="UP000199527">
    <property type="component" value="Unassembled WGS sequence"/>
</dbReference>
<dbReference type="Pfam" id="PF22113">
    <property type="entry name" value="Mtrc-MtrF_II-IV_dom"/>
    <property type="match status" value="2"/>
</dbReference>
<dbReference type="Pfam" id="PF22111">
    <property type="entry name" value="MtrC-MtrF_N"/>
    <property type="match status" value="1"/>
</dbReference>
<name>A0A1G8RCG0_9GAMM</name>
<dbReference type="Gene3D" id="1.10.720.180">
    <property type="match status" value="1"/>
</dbReference>
<evidence type="ECO:0000259" key="3">
    <source>
        <dbReference type="Pfam" id="PF22111"/>
    </source>
</evidence>
<gene>
    <name evidence="5" type="ORF">SAMN04488540_105131</name>
</gene>
<feature type="domain" description="Decaheme cytochrome c component MtrC/MtrF" evidence="3">
    <location>
        <begin position="67"/>
        <end position="174"/>
    </location>
</feature>
<protein>
    <submittedName>
        <fullName evidence="5">Decaheme c-type cytochrome, OmcA/MtrC family</fullName>
    </submittedName>
</protein>
<feature type="chain" id="PRO_5011643983" evidence="2">
    <location>
        <begin position="27"/>
        <end position="667"/>
    </location>
</feature>
<dbReference type="OrthoDB" id="9146465at2"/>